<protein>
    <submittedName>
        <fullName evidence="1">Uncharacterized protein</fullName>
    </submittedName>
</protein>
<dbReference type="EMBL" id="FIHS01000051">
    <property type="protein sequence ID" value="CYV69432.1"/>
    <property type="molecule type" value="Genomic_DNA"/>
</dbReference>
<dbReference type="AlphaFoldDB" id="A0A0Z8KBX7"/>
<gene>
    <name evidence="1" type="ORF">ERS132431_02233</name>
</gene>
<evidence type="ECO:0000313" key="1">
    <source>
        <dbReference type="EMBL" id="CYV69432.1"/>
    </source>
</evidence>
<evidence type="ECO:0000313" key="2">
    <source>
        <dbReference type="Proteomes" id="UP000071533"/>
    </source>
</evidence>
<dbReference type="Proteomes" id="UP000071533">
    <property type="component" value="Unassembled WGS sequence"/>
</dbReference>
<reference evidence="1 2" key="1">
    <citation type="submission" date="2016-02" db="EMBL/GenBank/DDBJ databases">
        <authorList>
            <consortium name="Pathogen Informatics"/>
        </authorList>
    </citation>
    <scope>NUCLEOTIDE SEQUENCE [LARGE SCALE GENOMIC DNA]</scope>
    <source>
        <strain evidence="1 2">LSS69</strain>
    </source>
</reference>
<accession>A0A0Z8KBX7</accession>
<dbReference type="RefSeq" id="WP_044691818.1">
    <property type="nucleotide sequence ID" value="NZ_CEHX01000261.1"/>
</dbReference>
<organism evidence="1 2">
    <name type="scientific">Streptococcus suis</name>
    <dbReference type="NCBI Taxonomy" id="1307"/>
    <lineage>
        <taxon>Bacteria</taxon>
        <taxon>Bacillati</taxon>
        <taxon>Bacillota</taxon>
        <taxon>Bacilli</taxon>
        <taxon>Lactobacillales</taxon>
        <taxon>Streptococcaceae</taxon>
        <taxon>Streptococcus</taxon>
    </lineage>
</organism>
<proteinExistence type="predicted"/>
<name>A0A0Z8KBX7_STRSU</name>
<sequence length="230" mass="27665">MEIQFHIDNDITRAVKKQLSRGRYTITDGICKLEIICNDKRYSISLDDNCNVLRLRDYCVITKESSVVWFDKFLDNYIYNHGKNCSLIYALKEYQDTNLRYGNQIKNKIFYKLYSNDKRHLNLVYRSMYGAKWIDYSDQISNRDRIIFDENQINGLWAMKDDQLKNIVYSIEMYGDRMFTLELLPDCRYLLTDKEVIGDRFKVIRSNKLSRIVWIRKIQLLVIILRNFLI</sequence>